<keyword evidence="3" id="KW-1185">Reference proteome</keyword>
<keyword evidence="1" id="KW-1133">Transmembrane helix</keyword>
<dbReference type="EMBL" id="RYZI01000659">
    <property type="protein sequence ID" value="RWA03961.1"/>
    <property type="molecule type" value="Genomic_DNA"/>
</dbReference>
<protein>
    <submittedName>
        <fullName evidence="2">Uncharacterized protein</fullName>
    </submittedName>
</protein>
<comment type="caution">
    <text evidence="2">The sequence shown here is derived from an EMBL/GenBank/DDBJ whole genome shotgun (WGS) entry which is preliminary data.</text>
</comment>
<reference evidence="2 3" key="1">
    <citation type="submission" date="2018-12" db="EMBL/GenBank/DDBJ databases">
        <title>Draft genome sequence of Xylaria grammica IHI A82.</title>
        <authorList>
            <person name="Buettner E."/>
            <person name="Kellner H."/>
        </authorList>
    </citation>
    <scope>NUCLEOTIDE SEQUENCE [LARGE SCALE GENOMIC DNA]</scope>
    <source>
        <strain evidence="2 3">IHI A82</strain>
    </source>
</reference>
<proteinExistence type="predicted"/>
<feature type="non-terminal residue" evidence="2">
    <location>
        <position position="76"/>
    </location>
</feature>
<gene>
    <name evidence="2" type="ORF">EKO27_g11143</name>
</gene>
<sequence length="76" mass="8261">MPPINPAATVGIIAVSVAVAAAVAIYESPELRRMTDDLRRRIAIALHAFGDTITPQERENLFNRPEDAEGFLTSRG</sequence>
<organism evidence="2 3">
    <name type="scientific">Xylaria grammica</name>
    <dbReference type="NCBI Taxonomy" id="363999"/>
    <lineage>
        <taxon>Eukaryota</taxon>
        <taxon>Fungi</taxon>
        <taxon>Dikarya</taxon>
        <taxon>Ascomycota</taxon>
        <taxon>Pezizomycotina</taxon>
        <taxon>Sordariomycetes</taxon>
        <taxon>Xylariomycetidae</taxon>
        <taxon>Xylariales</taxon>
        <taxon>Xylariaceae</taxon>
        <taxon>Xylaria</taxon>
    </lineage>
</organism>
<evidence type="ECO:0000313" key="2">
    <source>
        <dbReference type="EMBL" id="RWA03961.1"/>
    </source>
</evidence>
<dbReference type="Proteomes" id="UP000286045">
    <property type="component" value="Unassembled WGS sequence"/>
</dbReference>
<evidence type="ECO:0000256" key="1">
    <source>
        <dbReference type="SAM" id="Phobius"/>
    </source>
</evidence>
<keyword evidence="1" id="KW-0812">Transmembrane</keyword>
<accession>A0A439CP87</accession>
<feature type="transmembrane region" description="Helical" evidence="1">
    <location>
        <begin position="6"/>
        <end position="26"/>
    </location>
</feature>
<keyword evidence="1" id="KW-0472">Membrane</keyword>
<dbReference type="AlphaFoldDB" id="A0A439CP87"/>
<evidence type="ECO:0000313" key="3">
    <source>
        <dbReference type="Proteomes" id="UP000286045"/>
    </source>
</evidence>
<name>A0A439CP87_9PEZI</name>